<dbReference type="AlphaFoldDB" id="A0A9K3ID63"/>
<reference evidence="1" key="1">
    <citation type="journal article" date="2017" name="Nature">
        <title>The sunflower genome provides insights into oil metabolism, flowering and Asterid evolution.</title>
        <authorList>
            <person name="Badouin H."/>
            <person name="Gouzy J."/>
            <person name="Grassa C.J."/>
            <person name="Murat F."/>
            <person name="Staton S.E."/>
            <person name="Cottret L."/>
            <person name="Lelandais-Briere C."/>
            <person name="Owens G.L."/>
            <person name="Carrere S."/>
            <person name="Mayjonade B."/>
            <person name="Legrand L."/>
            <person name="Gill N."/>
            <person name="Kane N.C."/>
            <person name="Bowers J.E."/>
            <person name="Hubner S."/>
            <person name="Bellec A."/>
            <person name="Berard A."/>
            <person name="Berges H."/>
            <person name="Blanchet N."/>
            <person name="Boniface M.C."/>
            <person name="Brunel D."/>
            <person name="Catrice O."/>
            <person name="Chaidir N."/>
            <person name="Claudel C."/>
            <person name="Donnadieu C."/>
            <person name="Faraut T."/>
            <person name="Fievet G."/>
            <person name="Helmstetter N."/>
            <person name="King M."/>
            <person name="Knapp S.J."/>
            <person name="Lai Z."/>
            <person name="Le Paslier M.C."/>
            <person name="Lippi Y."/>
            <person name="Lorenzon L."/>
            <person name="Mandel J.R."/>
            <person name="Marage G."/>
            <person name="Marchand G."/>
            <person name="Marquand E."/>
            <person name="Bret-Mestries E."/>
            <person name="Morien E."/>
            <person name="Nambeesan S."/>
            <person name="Nguyen T."/>
            <person name="Pegot-Espagnet P."/>
            <person name="Pouilly N."/>
            <person name="Raftis F."/>
            <person name="Sallet E."/>
            <person name="Schiex T."/>
            <person name="Thomas J."/>
            <person name="Vandecasteele C."/>
            <person name="Vares D."/>
            <person name="Vear F."/>
            <person name="Vautrin S."/>
            <person name="Crespi M."/>
            <person name="Mangin B."/>
            <person name="Burke J.M."/>
            <person name="Salse J."/>
            <person name="Munos S."/>
            <person name="Vincourt P."/>
            <person name="Rieseberg L.H."/>
            <person name="Langlade N.B."/>
        </authorList>
    </citation>
    <scope>NUCLEOTIDE SEQUENCE</scope>
    <source>
        <tissue evidence="1">Leaves</tissue>
    </source>
</reference>
<dbReference type="Proteomes" id="UP000215914">
    <property type="component" value="Unassembled WGS sequence"/>
</dbReference>
<evidence type="ECO:0000313" key="1">
    <source>
        <dbReference type="EMBL" id="KAF5794726.1"/>
    </source>
</evidence>
<accession>A0A9K3ID63</accession>
<protein>
    <submittedName>
        <fullName evidence="1">Uncharacterized protein</fullName>
    </submittedName>
</protein>
<gene>
    <name evidence="1" type="ORF">HanXRQr2_Chr08g0331401</name>
</gene>
<keyword evidence="2" id="KW-1185">Reference proteome</keyword>
<proteinExistence type="predicted"/>
<organism evidence="1 2">
    <name type="scientific">Helianthus annuus</name>
    <name type="common">Common sunflower</name>
    <dbReference type="NCBI Taxonomy" id="4232"/>
    <lineage>
        <taxon>Eukaryota</taxon>
        <taxon>Viridiplantae</taxon>
        <taxon>Streptophyta</taxon>
        <taxon>Embryophyta</taxon>
        <taxon>Tracheophyta</taxon>
        <taxon>Spermatophyta</taxon>
        <taxon>Magnoliopsida</taxon>
        <taxon>eudicotyledons</taxon>
        <taxon>Gunneridae</taxon>
        <taxon>Pentapetalae</taxon>
        <taxon>asterids</taxon>
        <taxon>campanulids</taxon>
        <taxon>Asterales</taxon>
        <taxon>Asteraceae</taxon>
        <taxon>Asteroideae</taxon>
        <taxon>Heliantheae alliance</taxon>
        <taxon>Heliantheae</taxon>
        <taxon>Helianthus</taxon>
    </lineage>
</organism>
<comment type="caution">
    <text evidence="1">The sequence shown here is derived from an EMBL/GenBank/DDBJ whole genome shotgun (WGS) entry which is preliminary data.</text>
</comment>
<dbReference type="EMBL" id="MNCJ02000323">
    <property type="protein sequence ID" value="KAF5794726.1"/>
    <property type="molecule type" value="Genomic_DNA"/>
</dbReference>
<evidence type="ECO:0000313" key="2">
    <source>
        <dbReference type="Proteomes" id="UP000215914"/>
    </source>
</evidence>
<sequence>MEFDHKKFWGRTNDSNLIYVAKRAFGRIGEKIRSKNICVAKRAFGRIGETQETQVASNHFPYFKAQETSIKCSLSMTKK</sequence>
<reference evidence="1" key="2">
    <citation type="submission" date="2020-06" db="EMBL/GenBank/DDBJ databases">
        <title>Helianthus annuus Genome sequencing and assembly Release 2.</title>
        <authorList>
            <person name="Gouzy J."/>
            <person name="Langlade N."/>
            <person name="Munos S."/>
        </authorList>
    </citation>
    <scope>NUCLEOTIDE SEQUENCE</scope>
    <source>
        <tissue evidence="1">Leaves</tissue>
    </source>
</reference>
<name>A0A9K3ID63_HELAN</name>
<dbReference type="Gramene" id="mRNA:HanXRQr2_Chr08g0331401">
    <property type="protein sequence ID" value="CDS:HanXRQr2_Chr08g0331401.1"/>
    <property type="gene ID" value="HanXRQr2_Chr08g0331401"/>
</dbReference>